<dbReference type="InterPro" id="IPR030660">
    <property type="entry name" value="ABC_branched_ATPase_LivF/BraG"/>
</dbReference>
<accession>A0ABS0AMR5</accession>
<dbReference type="InterPro" id="IPR003439">
    <property type="entry name" value="ABC_transporter-like_ATP-bd"/>
</dbReference>
<name>A0ABS0AMR5_9GAMM</name>
<organism evidence="8 9">
    <name type="scientific">Alloalcanivorax profundimaris</name>
    <dbReference type="NCBI Taxonomy" id="2735259"/>
    <lineage>
        <taxon>Bacteria</taxon>
        <taxon>Pseudomonadati</taxon>
        <taxon>Pseudomonadota</taxon>
        <taxon>Gammaproteobacteria</taxon>
        <taxon>Oceanospirillales</taxon>
        <taxon>Alcanivoracaceae</taxon>
        <taxon>Alloalcanivorax</taxon>
    </lineage>
</organism>
<evidence type="ECO:0000256" key="5">
    <source>
        <dbReference type="ARBA" id="ARBA00022970"/>
    </source>
</evidence>
<dbReference type="RefSeq" id="WP_194864216.1">
    <property type="nucleotide sequence ID" value="NZ_ARXX01000007.1"/>
</dbReference>
<evidence type="ECO:0000313" key="8">
    <source>
        <dbReference type="EMBL" id="MBF5055429.1"/>
    </source>
</evidence>
<dbReference type="SMART" id="SM00382">
    <property type="entry name" value="AAA"/>
    <property type="match status" value="1"/>
</dbReference>
<keyword evidence="2 6" id="KW-0813">Transport</keyword>
<dbReference type="EMBL" id="ARXX01000007">
    <property type="protein sequence ID" value="MBF5055429.1"/>
    <property type="molecule type" value="Genomic_DNA"/>
</dbReference>
<evidence type="ECO:0000256" key="6">
    <source>
        <dbReference type="PIRNR" id="PIRNR039137"/>
    </source>
</evidence>
<sequence length="243" mass="26169">MTETPINKTLLRVRDLHVAYGKIAALHGVDLDVAEGETVALIGANGAGKSTILRAISGLLKPSQGSIHWDGREIAGLPAEKVVAGGIAHCPEERHVWPAMTVRENLMLGAFLTSSKHRVEERVGMAFHRFPRLRERYKQMAGTLSGGEQQMLAIARALMSEPRLLLLDEPSLGLSPKMADEVFDVVREINGHGVTVLVVEQNVHNALAVASRAYVVETGAISTEADSATLLEDPEVLNAYLGA</sequence>
<evidence type="ECO:0000259" key="7">
    <source>
        <dbReference type="PROSITE" id="PS50893"/>
    </source>
</evidence>
<proteinExistence type="inferred from homology"/>
<evidence type="ECO:0000256" key="3">
    <source>
        <dbReference type="ARBA" id="ARBA00022741"/>
    </source>
</evidence>
<dbReference type="CDD" id="cd03224">
    <property type="entry name" value="ABC_TM1139_LivF_branched"/>
    <property type="match status" value="1"/>
</dbReference>
<keyword evidence="5 6" id="KW-0029">Amino-acid transport</keyword>
<dbReference type="PROSITE" id="PS50893">
    <property type="entry name" value="ABC_TRANSPORTER_2"/>
    <property type="match status" value="1"/>
</dbReference>
<dbReference type="PANTHER" id="PTHR43820:SF4">
    <property type="entry name" value="HIGH-AFFINITY BRANCHED-CHAIN AMINO ACID TRANSPORT ATP-BINDING PROTEIN LIVF"/>
    <property type="match status" value="1"/>
</dbReference>
<dbReference type="Proteomes" id="UP000662703">
    <property type="component" value="Unassembled WGS sequence"/>
</dbReference>
<feature type="domain" description="ABC transporter" evidence="7">
    <location>
        <begin position="11"/>
        <end position="243"/>
    </location>
</feature>
<keyword evidence="3 6" id="KW-0547">Nucleotide-binding</keyword>
<evidence type="ECO:0000256" key="1">
    <source>
        <dbReference type="ARBA" id="ARBA00005417"/>
    </source>
</evidence>
<dbReference type="PANTHER" id="PTHR43820">
    <property type="entry name" value="HIGH-AFFINITY BRANCHED-CHAIN AMINO ACID TRANSPORT ATP-BINDING PROTEIN LIVF"/>
    <property type="match status" value="1"/>
</dbReference>
<comment type="similarity">
    <text evidence="1 6">Belongs to the ABC transporter superfamily.</text>
</comment>
<dbReference type="InterPro" id="IPR052156">
    <property type="entry name" value="BCAA_Transport_ATP-bd_LivF"/>
</dbReference>
<dbReference type="InterPro" id="IPR003593">
    <property type="entry name" value="AAA+_ATPase"/>
</dbReference>
<keyword evidence="9" id="KW-1185">Reference proteome</keyword>
<comment type="caution">
    <text evidence="8">The sequence shown here is derived from an EMBL/GenBank/DDBJ whole genome shotgun (WGS) entry which is preliminary data.</text>
</comment>
<dbReference type="PROSITE" id="PS00211">
    <property type="entry name" value="ABC_TRANSPORTER_1"/>
    <property type="match status" value="1"/>
</dbReference>
<protein>
    <recommendedName>
        <fullName evidence="6">High-affinity branched-chain amino acid transport ATP-binding protein</fullName>
    </recommendedName>
</protein>
<evidence type="ECO:0000313" key="9">
    <source>
        <dbReference type="Proteomes" id="UP000662703"/>
    </source>
</evidence>
<dbReference type="PIRSF" id="PIRSF039137">
    <property type="entry name" value="ABC_branched_ATPase"/>
    <property type="match status" value="1"/>
</dbReference>
<evidence type="ECO:0000256" key="2">
    <source>
        <dbReference type="ARBA" id="ARBA00022448"/>
    </source>
</evidence>
<dbReference type="InterPro" id="IPR017871">
    <property type="entry name" value="ABC_transporter-like_CS"/>
</dbReference>
<dbReference type="Pfam" id="PF00005">
    <property type="entry name" value="ABC_tran"/>
    <property type="match status" value="1"/>
</dbReference>
<evidence type="ECO:0000256" key="4">
    <source>
        <dbReference type="ARBA" id="ARBA00022840"/>
    </source>
</evidence>
<keyword evidence="4 6" id="KW-0067">ATP-binding</keyword>
<gene>
    <name evidence="8" type="ORF">Y5W_00723</name>
</gene>
<dbReference type="Gene3D" id="3.40.50.300">
    <property type="entry name" value="P-loop containing nucleotide triphosphate hydrolases"/>
    <property type="match status" value="1"/>
</dbReference>
<dbReference type="SUPFAM" id="SSF52540">
    <property type="entry name" value="P-loop containing nucleoside triphosphate hydrolases"/>
    <property type="match status" value="1"/>
</dbReference>
<reference evidence="8 9" key="1">
    <citation type="submission" date="2012-09" db="EMBL/GenBank/DDBJ databases">
        <title>Genome Sequence of alkane-degrading Bacterium Alcanivorax sp. 521-1.</title>
        <authorList>
            <person name="Lai Q."/>
            <person name="Shao Z."/>
        </authorList>
    </citation>
    <scope>NUCLEOTIDE SEQUENCE [LARGE SCALE GENOMIC DNA]</scope>
    <source>
        <strain evidence="8 9">521-1</strain>
    </source>
</reference>
<dbReference type="InterPro" id="IPR027417">
    <property type="entry name" value="P-loop_NTPase"/>
</dbReference>